<keyword evidence="1" id="KW-0702">S-nitrosylation</keyword>
<dbReference type="SUPFAM" id="SSF52833">
    <property type="entry name" value="Thioredoxin-like"/>
    <property type="match status" value="1"/>
</dbReference>
<dbReference type="STRING" id="7739.C3YCG6"/>
<feature type="domain" description="Thioredoxin" evidence="7">
    <location>
        <begin position="1"/>
        <end position="106"/>
    </location>
</feature>
<evidence type="ECO:0000313" key="9">
    <source>
        <dbReference type="Proteomes" id="UP000001554"/>
    </source>
</evidence>
<feature type="active site" description="Nucleophile" evidence="5">
    <location>
        <position position="32"/>
    </location>
</feature>
<dbReference type="EMBL" id="GG666501">
    <property type="protein sequence ID" value="EEN62003.1"/>
    <property type="molecule type" value="Genomic_DNA"/>
</dbReference>
<evidence type="ECO:0000256" key="3">
    <source>
        <dbReference type="ARBA" id="ARBA00023284"/>
    </source>
</evidence>
<dbReference type="GO" id="GO:0015035">
    <property type="term" value="F:protein-disulfide reductase activity"/>
    <property type="evidence" value="ECO:0007669"/>
    <property type="project" value="InterPro"/>
</dbReference>
<evidence type="ECO:0000256" key="1">
    <source>
        <dbReference type="ARBA" id="ARBA00022799"/>
    </source>
</evidence>
<dbReference type="InterPro" id="IPR013766">
    <property type="entry name" value="Thioredoxin_domain"/>
</dbReference>
<evidence type="ECO:0000256" key="2">
    <source>
        <dbReference type="ARBA" id="ARBA00023157"/>
    </source>
</evidence>
<feature type="site" description="Contributes to redox potential value" evidence="5">
    <location>
        <position position="33"/>
    </location>
</feature>
<dbReference type="GeneID" id="118431917"/>
<evidence type="ECO:0000313" key="8">
    <source>
        <dbReference type="EMBL" id="EEN62003.1"/>
    </source>
</evidence>
<reference evidence="9" key="2">
    <citation type="journal article" date="2020" name="Nat. Ecol. Evol.">
        <title>Deeply conserved synteny resolves early events in vertebrate evolution.</title>
        <authorList>
            <person name="Simakov O."/>
            <person name="Marletaz F."/>
            <person name="Yue J.X."/>
            <person name="O'Connell B."/>
            <person name="Jenkins J."/>
            <person name="Brandt A."/>
            <person name="Calef R."/>
            <person name="Tung C.H."/>
            <person name="Huang T.K."/>
            <person name="Schmutz J."/>
            <person name="Satoh N."/>
            <person name="Yu J.K."/>
            <person name="Putnam N.H."/>
            <person name="Green R.E."/>
            <person name="Rokhsar D.S."/>
        </authorList>
    </citation>
    <scope>NUCLEOTIDE SEQUENCE [LARGE SCALE GENOMIC DNA]</scope>
    <source>
        <strain evidence="9">S238N-H82</strain>
    </source>
</reference>
<keyword evidence="3 6" id="KW-0676">Redox-active center</keyword>
<feature type="site" description="Contributes to redox potential value" evidence="5">
    <location>
        <position position="34"/>
    </location>
</feature>
<reference evidence="8" key="1">
    <citation type="journal article" date="2008" name="Nature">
        <title>The amphioxus genome and the evolution of the chordate karyotype.</title>
        <authorList>
            <consortium name="US DOE Joint Genome Institute (JGI-PGF)"/>
            <person name="Putnam N.H."/>
            <person name="Butts T."/>
            <person name="Ferrier D.E.K."/>
            <person name="Furlong R.F."/>
            <person name="Hellsten U."/>
            <person name="Kawashima T."/>
            <person name="Robinson-Rechavi M."/>
            <person name="Shoguchi E."/>
            <person name="Terry A."/>
            <person name="Yu J.-K."/>
            <person name="Benito-Gutierrez E.L."/>
            <person name="Dubchak I."/>
            <person name="Garcia-Fernandez J."/>
            <person name="Gibson-Brown J.J."/>
            <person name="Grigoriev I.V."/>
            <person name="Horton A.C."/>
            <person name="de Jong P.J."/>
            <person name="Jurka J."/>
            <person name="Kapitonov V.V."/>
            <person name="Kohara Y."/>
            <person name="Kuroki Y."/>
            <person name="Lindquist E."/>
            <person name="Lucas S."/>
            <person name="Osoegawa K."/>
            <person name="Pennacchio L.A."/>
            <person name="Salamov A.A."/>
            <person name="Satou Y."/>
            <person name="Sauka-Spengler T."/>
            <person name="Schmutz J."/>
            <person name="Shin-I T."/>
            <person name="Toyoda A."/>
            <person name="Bronner-Fraser M."/>
            <person name="Fujiyama A."/>
            <person name="Holland L.Z."/>
            <person name="Holland P.W.H."/>
            <person name="Satoh N."/>
            <person name="Rokhsar D.S."/>
        </authorList>
    </citation>
    <scope>NUCLEOTIDE SEQUENCE [LARGE SCALE GENOMIC DNA]</scope>
    <source>
        <strain evidence="8">S238N-H82</strain>
        <tissue evidence="8">Testes</tissue>
    </source>
</reference>
<dbReference type="RefSeq" id="XP_035699249.1">
    <property type="nucleotide sequence ID" value="XM_035843356.1"/>
</dbReference>
<dbReference type="InterPro" id="IPR036249">
    <property type="entry name" value="Thioredoxin-like_sf"/>
</dbReference>
<dbReference type="PANTHER" id="PTHR46115">
    <property type="entry name" value="THIOREDOXIN-LIKE PROTEIN 1"/>
    <property type="match status" value="1"/>
</dbReference>
<reference evidence="10" key="3">
    <citation type="submission" date="2025-04" db="UniProtKB">
        <authorList>
            <consortium name="RefSeq"/>
        </authorList>
    </citation>
    <scope>IDENTIFICATION</scope>
    <source>
        <strain evidence="10">S238N-H82</strain>
        <tissue evidence="10">Testes</tissue>
    </source>
</reference>
<dbReference type="CDD" id="cd02947">
    <property type="entry name" value="TRX_family"/>
    <property type="match status" value="1"/>
</dbReference>
<dbReference type="PRINTS" id="PR00421">
    <property type="entry name" value="THIOREDOXIN"/>
</dbReference>
<evidence type="ECO:0000256" key="6">
    <source>
        <dbReference type="PIRSR" id="PIRSR000077-4"/>
    </source>
</evidence>
<feature type="active site" description="Nucleophile" evidence="5">
    <location>
        <position position="35"/>
    </location>
</feature>
<dbReference type="InParanoid" id="C3YCG6"/>
<evidence type="ECO:0000313" key="10">
    <source>
        <dbReference type="RefSeq" id="XP_035699249.1"/>
    </source>
</evidence>
<keyword evidence="9" id="KW-1185">Reference proteome</keyword>
<evidence type="ECO:0000256" key="4">
    <source>
        <dbReference type="PIRNR" id="PIRNR000077"/>
    </source>
</evidence>
<gene>
    <name evidence="10" type="primary">LOC118431917</name>
    <name evidence="8" type="ORF">BRAFLDRAFT_100902</name>
</gene>
<accession>C3YCG6</accession>
<comment type="similarity">
    <text evidence="4">Belongs to the thioredoxin family.</text>
</comment>
<sequence length="106" mass="12050">MVRQVDTREEFQAVLTEAGDRLVVVDFMAQWCGPCKAIAPEVEKTEEEFGDEVIFIKVDVDVNKETSEECNISCMPTFHFYKNSQKVAEFSGANAVKLRGFINEHK</sequence>
<proteinExistence type="inferred from homology"/>
<dbReference type="FunFam" id="3.40.30.10:FF:000245">
    <property type="entry name" value="Thioredoxin"/>
    <property type="match status" value="1"/>
</dbReference>
<dbReference type="Gene3D" id="3.40.30.10">
    <property type="entry name" value="Glutaredoxin"/>
    <property type="match status" value="1"/>
</dbReference>
<dbReference type="Pfam" id="PF00085">
    <property type="entry name" value="Thioredoxin"/>
    <property type="match status" value="1"/>
</dbReference>
<name>C3YCG6_BRAFL</name>
<dbReference type="AlphaFoldDB" id="C3YCG6"/>
<dbReference type="Proteomes" id="UP000001554">
    <property type="component" value="Chromosome 15"/>
</dbReference>
<dbReference type="OMA" id="HIHYVTD"/>
<dbReference type="eggNOG" id="KOG0907">
    <property type="taxonomic scope" value="Eukaryota"/>
</dbReference>
<dbReference type="PIRSF" id="PIRSF000077">
    <property type="entry name" value="Thioredoxin"/>
    <property type="match status" value="1"/>
</dbReference>
<organism>
    <name type="scientific">Branchiostoma floridae</name>
    <name type="common">Florida lancelet</name>
    <name type="synonym">Amphioxus</name>
    <dbReference type="NCBI Taxonomy" id="7739"/>
    <lineage>
        <taxon>Eukaryota</taxon>
        <taxon>Metazoa</taxon>
        <taxon>Chordata</taxon>
        <taxon>Cephalochordata</taxon>
        <taxon>Leptocardii</taxon>
        <taxon>Amphioxiformes</taxon>
        <taxon>Branchiostomatidae</taxon>
        <taxon>Branchiostoma</taxon>
    </lineage>
</organism>
<keyword evidence="2 6" id="KW-1015">Disulfide bond</keyword>
<evidence type="ECO:0000259" key="7">
    <source>
        <dbReference type="PROSITE" id="PS51352"/>
    </source>
</evidence>
<evidence type="ECO:0000256" key="5">
    <source>
        <dbReference type="PIRSR" id="PIRSR000077-1"/>
    </source>
</evidence>
<dbReference type="KEGG" id="bfo:118431917"/>
<dbReference type="OrthoDB" id="2121326at2759"/>
<dbReference type="PROSITE" id="PS51352">
    <property type="entry name" value="THIOREDOXIN_2"/>
    <property type="match status" value="1"/>
</dbReference>
<protein>
    <recommendedName>
        <fullName evidence="4">Thioredoxin</fullName>
    </recommendedName>
</protein>
<feature type="site" description="Deprotonates C-terminal active site Cys" evidence="5">
    <location>
        <position position="26"/>
    </location>
</feature>
<dbReference type="InterPro" id="IPR005746">
    <property type="entry name" value="Thioredoxin"/>
</dbReference>
<feature type="disulfide bond" description="Redox-active" evidence="6">
    <location>
        <begin position="32"/>
        <end position="35"/>
    </location>
</feature>